<proteinExistence type="predicted"/>
<evidence type="ECO:0000313" key="2">
    <source>
        <dbReference type="EMBL" id="WMV30070.1"/>
    </source>
</evidence>
<dbReference type="CDD" id="cd00303">
    <property type="entry name" value="retropepsin_like"/>
    <property type="match status" value="1"/>
</dbReference>
<dbReference type="AlphaFoldDB" id="A0AAF0TXM9"/>
<dbReference type="EMBL" id="CP133616">
    <property type="protein sequence ID" value="WMV30070.1"/>
    <property type="molecule type" value="Genomic_DNA"/>
</dbReference>
<dbReference type="Gene3D" id="2.40.70.10">
    <property type="entry name" value="Acid Proteases"/>
    <property type="match status" value="1"/>
</dbReference>
<organism evidence="2 3">
    <name type="scientific">Solanum verrucosum</name>
    <dbReference type="NCBI Taxonomy" id="315347"/>
    <lineage>
        <taxon>Eukaryota</taxon>
        <taxon>Viridiplantae</taxon>
        <taxon>Streptophyta</taxon>
        <taxon>Embryophyta</taxon>
        <taxon>Tracheophyta</taxon>
        <taxon>Spermatophyta</taxon>
        <taxon>Magnoliopsida</taxon>
        <taxon>eudicotyledons</taxon>
        <taxon>Gunneridae</taxon>
        <taxon>Pentapetalae</taxon>
        <taxon>asterids</taxon>
        <taxon>lamiids</taxon>
        <taxon>Solanales</taxon>
        <taxon>Solanaceae</taxon>
        <taxon>Solanoideae</taxon>
        <taxon>Solaneae</taxon>
        <taxon>Solanum</taxon>
    </lineage>
</organism>
<evidence type="ECO:0000256" key="1">
    <source>
        <dbReference type="SAM" id="MobiDB-lite"/>
    </source>
</evidence>
<evidence type="ECO:0000313" key="3">
    <source>
        <dbReference type="Proteomes" id="UP001234989"/>
    </source>
</evidence>
<accession>A0AAF0TXM9</accession>
<dbReference type="PANTHER" id="PTHR33067:SF9">
    <property type="entry name" value="RNA-DIRECTED DNA POLYMERASE"/>
    <property type="match status" value="1"/>
</dbReference>
<feature type="region of interest" description="Disordered" evidence="1">
    <location>
        <begin position="85"/>
        <end position="104"/>
    </location>
</feature>
<keyword evidence="3" id="KW-1185">Reference proteome</keyword>
<dbReference type="InterPro" id="IPR021109">
    <property type="entry name" value="Peptidase_aspartic_dom_sf"/>
</dbReference>
<dbReference type="Proteomes" id="UP001234989">
    <property type="component" value="Chromosome 5"/>
</dbReference>
<name>A0AAF0TXM9_SOLVR</name>
<dbReference type="PANTHER" id="PTHR33067">
    <property type="entry name" value="RNA-DIRECTED DNA POLYMERASE-RELATED"/>
    <property type="match status" value="1"/>
</dbReference>
<sequence>MPFPFSLMREGTKWLIELPPNFIISWEELTDTILERSLDGVIKGLDEHLIQGGIVRQPFVVPSRLFDDMTKTNRAWHTIEDHRTRNQGWNRSNDGSREDPDWCDRRESWEGSDWDRENYVSLNDLTVLESAWTEDLLAKILNKDEVKDLSINFPLVDAFLGMPGAIMTNNAIAKKEDPWAFTIPCTIGACTFAKALCDLGVRKNLIPWKVFNNLGIEEKIPTNMRLLMDNRSINKPVGVVYDILVKVDKFVFPSNFVILDYEIDIEIPVILGRPFLAIGKTLVDIEGDDLK</sequence>
<gene>
    <name evidence="2" type="ORF">MTR67_023455</name>
</gene>
<protein>
    <submittedName>
        <fullName evidence="2">Uncharacterized protein</fullName>
    </submittedName>
</protein>
<reference evidence="2" key="1">
    <citation type="submission" date="2023-08" db="EMBL/GenBank/DDBJ databases">
        <title>A de novo genome assembly of Solanum verrucosum Schlechtendal, a Mexican diploid species geographically isolated from the other diploid A-genome species in potato relatives.</title>
        <authorList>
            <person name="Hosaka K."/>
        </authorList>
    </citation>
    <scope>NUCLEOTIDE SEQUENCE</scope>
    <source>
        <tissue evidence="2">Young leaves</tissue>
    </source>
</reference>
<feature type="compositionally biased region" description="Basic and acidic residues" evidence="1">
    <location>
        <begin position="94"/>
        <end position="104"/>
    </location>
</feature>